<keyword evidence="2" id="KW-1185">Reference proteome</keyword>
<comment type="caution">
    <text evidence="1">The sequence shown here is derived from an EMBL/GenBank/DDBJ whole genome shotgun (WGS) entry which is preliminary data.</text>
</comment>
<name>A0A0M2HAN7_9MICO</name>
<sequence length="673" mass="75233">MSARGPVVSAVVPGVFPVGGRRLVVYVVWDRRGDVDDYVPVALAGLREHAARVLVVVNGSLTDAGRAKLEPVSDEILVRENVGFDIWAHKEALDHVGAGLTEFDEVVLTNDTWFGPVRPYGPVFERMQGRAVHFWGMTDHAEEVPNPFTNEGRLPYHLQSFWIAVRREMFLSEAWGQYWRDLPEMPSYFDAVLKHEAVFTEYFTDRGHTVDVAFGSAGRDVTDPSVLQSDILLDEGLPTLRRRPFEDYPPFLDRHAVFGRRILDAAAGYGFPVDLILQHLARNVPPKVLNTDAGMLEVLPETDVSYDPERPLRIVAIAHIFYDDMTDEILDHLDMLPGGYDLVVTTPDRGKAAAIRRIVEARPISRGAVDVRVLPSNDGRDQSAFLIECRDVLLGGDYDLVVKVHSKRTPQDGFNVGRHFKGQQFENLLNSPGYAANIVALFQKEPGLGLVYPPTIHIGYPTMGRGWWSNKPGFEELARALGVRVPLDDISPLAPYGSMYIARPEALAVLVEHEWRYEQFGGAEAYQDGGLAHILERMPSYAAGERGFHTRTVSTAEYLSISHTTFEFNFDELSPTVPGYPYEQIDFLRRAGYLGEARLRDFVGMYLRLNHPNAGASMRSALAPERALGRWARRIRHPRVALSNLMRRRTQMNPIISTAPAPDTGAAGDQKDG</sequence>
<gene>
    <name evidence="1" type="ORF">RS81_01314</name>
</gene>
<evidence type="ECO:0000313" key="1">
    <source>
        <dbReference type="EMBL" id="KJL41729.1"/>
    </source>
</evidence>
<dbReference type="STRING" id="92835.RS81_01314"/>
<dbReference type="Proteomes" id="UP000033956">
    <property type="component" value="Unassembled WGS sequence"/>
</dbReference>
<evidence type="ECO:0000313" key="2">
    <source>
        <dbReference type="Proteomes" id="UP000033956"/>
    </source>
</evidence>
<dbReference type="InterPro" id="IPR007739">
    <property type="entry name" value="RgpF"/>
</dbReference>
<proteinExistence type="predicted"/>
<dbReference type="Pfam" id="PF05045">
    <property type="entry name" value="RgpF"/>
    <property type="match status" value="1"/>
</dbReference>
<dbReference type="OrthoDB" id="9815339at2"/>
<accession>A0A0M2HAN7</accession>
<dbReference type="EMBL" id="JYIZ01000043">
    <property type="protein sequence ID" value="KJL41729.1"/>
    <property type="molecule type" value="Genomic_DNA"/>
</dbReference>
<dbReference type="PATRIC" id="fig|92835.4.peg.1332"/>
<protein>
    <submittedName>
        <fullName evidence="1">Rhamnan synthesis protein F</fullName>
    </submittedName>
</protein>
<dbReference type="AlphaFoldDB" id="A0A0M2HAN7"/>
<reference evidence="1 2" key="1">
    <citation type="submission" date="2015-02" db="EMBL/GenBank/DDBJ databases">
        <title>Draft genome sequences of ten Microbacterium spp. with emphasis on heavy metal contaminated environments.</title>
        <authorList>
            <person name="Corretto E."/>
        </authorList>
    </citation>
    <scope>NUCLEOTIDE SEQUENCE [LARGE SCALE GENOMIC DNA]</scope>
    <source>
        <strain evidence="1 2">DSM 12510</strain>
    </source>
</reference>
<organism evidence="1 2">
    <name type="scientific">Microbacterium terrae</name>
    <dbReference type="NCBI Taxonomy" id="69369"/>
    <lineage>
        <taxon>Bacteria</taxon>
        <taxon>Bacillati</taxon>
        <taxon>Actinomycetota</taxon>
        <taxon>Actinomycetes</taxon>
        <taxon>Micrococcales</taxon>
        <taxon>Microbacteriaceae</taxon>
        <taxon>Microbacterium</taxon>
    </lineage>
</organism>